<protein>
    <recommendedName>
        <fullName evidence="9">Maintenance of telomere capping protein 6</fullName>
    </recommendedName>
</protein>
<dbReference type="OrthoDB" id="5573651at2759"/>
<comment type="subcellular location">
    <subcellularLocation>
        <location evidence="1">Membrane</location>
        <topology evidence="1">Single-pass type I membrane protein</topology>
    </subcellularLocation>
</comment>
<dbReference type="SUPFAM" id="SSF56436">
    <property type="entry name" value="C-type lectin-like"/>
    <property type="match status" value="1"/>
</dbReference>
<keyword evidence="3 11" id="KW-0732">Signal</keyword>
<accession>A0A1E3PMV7</accession>
<keyword evidence="2 10" id="KW-0812">Transmembrane</keyword>
<feature type="chain" id="PRO_5009133929" description="Maintenance of telomere capping protein 6" evidence="11">
    <location>
        <begin position="24"/>
        <end position="587"/>
    </location>
</feature>
<dbReference type="InterPro" id="IPR057530">
    <property type="entry name" value="TIM-barrel_MTC6"/>
</dbReference>
<evidence type="ECO:0000259" key="12">
    <source>
        <dbReference type="Pfam" id="PF25506"/>
    </source>
</evidence>
<dbReference type="Pfam" id="PF25506">
    <property type="entry name" value="TIM-barrel_MTC6"/>
    <property type="match status" value="1"/>
</dbReference>
<evidence type="ECO:0000256" key="10">
    <source>
        <dbReference type="SAM" id="Phobius"/>
    </source>
</evidence>
<evidence type="ECO:0000256" key="6">
    <source>
        <dbReference type="ARBA" id="ARBA00023180"/>
    </source>
</evidence>
<evidence type="ECO:0000313" key="14">
    <source>
        <dbReference type="Proteomes" id="UP000095009"/>
    </source>
</evidence>
<gene>
    <name evidence="13" type="ORF">NADFUDRAFT_82392</name>
</gene>
<sequence length="587" mass="65159">MKTLNSLITKAVLLLLFIGQALSTSECAPLDLNLTTTWPSLQPNILTGRRAQRDISWNVSIDQLVYFHASLTSVVFRENGYIWDSISSIRDLLNVGVQGLIIDAYWNEGNSNWQLCPDTYPLNLTSGTSTEIPISSMGKVVCDNNITLIDILSEVSSYISVTDTDLETNIIQLHFNLHSLNSTLTPSKSENITSTTKTSLPSILSPSSNIYTDFIDPFQSLILALENNLPDRIYTPEDLYSDRQDGFLTYNSSGLSDVGYPLQHHFLIEAKKRVLAYLNVGDTFANSSYHNTEETAKIFFNSPSNFSTKNIDDTTWECLSLSPGFLSSVNSTGALSWRTVSDSPLDSFTYNQVNLLSCCGLSPLLNHSPSNITDLIPLVSNSLWSWAPGEPASCQTTFNNNYKNTSISGENTNISAYNCAILNSSGWNVENCYKEHYPLCRKGELAYEWIVGTQKVNYFNAENSCPDGTSFSIPRTALQNMAAKISIMNTAKENNDDKGLPVWIDMNSISVSDCWVSGGTSAICPYRVISRNRDALVLLTVTGAVIFVILLIGFLLNLDKVPIKKNRHKWRKLINKFSENEYEGVPS</sequence>
<dbReference type="GO" id="GO:0016020">
    <property type="term" value="C:membrane"/>
    <property type="evidence" value="ECO:0007669"/>
    <property type="project" value="UniProtKB-SubCell"/>
</dbReference>
<evidence type="ECO:0000256" key="5">
    <source>
        <dbReference type="ARBA" id="ARBA00023136"/>
    </source>
</evidence>
<comment type="function">
    <text evidence="7">May be involved in telomere capping.</text>
</comment>
<proteinExistence type="inferred from homology"/>
<dbReference type="InterPro" id="IPR016187">
    <property type="entry name" value="CTDL_fold"/>
</dbReference>
<comment type="similarity">
    <text evidence="8">Belongs to the MTC6 family.</text>
</comment>
<evidence type="ECO:0000256" key="1">
    <source>
        <dbReference type="ARBA" id="ARBA00004479"/>
    </source>
</evidence>
<dbReference type="Proteomes" id="UP000095009">
    <property type="component" value="Unassembled WGS sequence"/>
</dbReference>
<keyword evidence="4 10" id="KW-1133">Transmembrane helix</keyword>
<name>A0A1E3PMV7_9ASCO</name>
<feature type="signal peptide" evidence="11">
    <location>
        <begin position="1"/>
        <end position="23"/>
    </location>
</feature>
<keyword evidence="14" id="KW-1185">Reference proteome</keyword>
<keyword evidence="6" id="KW-0325">Glycoprotein</keyword>
<feature type="transmembrane region" description="Helical" evidence="10">
    <location>
        <begin position="535"/>
        <end position="558"/>
    </location>
</feature>
<dbReference type="AlphaFoldDB" id="A0A1E3PMV7"/>
<evidence type="ECO:0000256" key="7">
    <source>
        <dbReference type="ARBA" id="ARBA00037703"/>
    </source>
</evidence>
<dbReference type="PANTHER" id="PTHR35518">
    <property type="entry name" value="MAINTENANCE OF TELOMOERE CAPPING"/>
    <property type="match status" value="1"/>
</dbReference>
<evidence type="ECO:0000256" key="11">
    <source>
        <dbReference type="SAM" id="SignalP"/>
    </source>
</evidence>
<keyword evidence="5 10" id="KW-0472">Membrane</keyword>
<organism evidence="13 14">
    <name type="scientific">Nadsonia fulvescens var. elongata DSM 6958</name>
    <dbReference type="NCBI Taxonomy" id="857566"/>
    <lineage>
        <taxon>Eukaryota</taxon>
        <taxon>Fungi</taxon>
        <taxon>Dikarya</taxon>
        <taxon>Ascomycota</taxon>
        <taxon>Saccharomycotina</taxon>
        <taxon>Dipodascomycetes</taxon>
        <taxon>Dipodascales</taxon>
        <taxon>Dipodascales incertae sedis</taxon>
        <taxon>Nadsonia</taxon>
    </lineage>
</organism>
<dbReference type="PANTHER" id="PTHR35518:SF2">
    <property type="entry name" value="MAINTENANCE OF TELOMERE CAPPING PROTEIN 6"/>
    <property type="match status" value="1"/>
</dbReference>
<evidence type="ECO:0000313" key="13">
    <source>
        <dbReference type="EMBL" id="ODQ66630.1"/>
    </source>
</evidence>
<evidence type="ECO:0000256" key="3">
    <source>
        <dbReference type="ARBA" id="ARBA00022729"/>
    </source>
</evidence>
<reference evidence="13 14" key="1">
    <citation type="journal article" date="2016" name="Proc. Natl. Acad. Sci. U.S.A.">
        <title>Comparative genomics of biotechnologically important yeasts.</title>
        <authorList>
            <person name="Riley R."/>
            <person name="Haridas S."/>
            <person name="Wolfe K.H."/>
            <person name="Lopes M.R."/>
            <person name="Hittinger C.T."/>
            <person name="Goeker M."/>
            <person name="Salamov A.A."/>
            <person name="Wisecaver J.H."/>
            <person name="Long T.M."/>
            <person name="Calvey C.H."/>
            <person name="Aerts A.L."/>
            <person name="Barry K.W."/>
            <person name="Choi C."/>
            <person name="Clum A."/>
            <person name="Coughlan A.Y."/>
            <person name="Deshpande S."/>
            <person name="Douglass A.P."/>
            <person name="Hanson S.J."/>
            <person name="Klenk H.-P."/>
            <person name="LaButti K.M."/>
            <person name="Lapidus A."/>
            <person name="Lindquist E.A."/>
            <person name="Lipzen A.M."/>
            <person name="Meier-Kolthoff J.P."/>
            <person name="Ohm R.A."/>
            <person name="Otillar R.P."/>
            <person name="Pangilinan J.L."/>
            <person name="Peng Y."/>
            <person name="Rokas A."/>
            <person name="Rosa C.A."/>
            <person name="Scheuner C."/>
            <person name="Sibirny A.A."/>
            <person name="Slot J.C."/>
            <person name="Stielow J.B."/>
            <person name="Sun H."/>
            <person name="Kurtzman C.P."/>
            <person name="Blackwell M."/>
            <person name="Grigoriev I.V."/>
            <person name="Jeffries T.W."/>
        </authorList>
    </citation>
    <scope>NUCLEOTIDE SEQUENCE [LARGE SCALE GENOMIC DNA]</scope>
    <source>
        <strain evidence="13 14">DSM 6958</strain>
    </source>
</reference>
<evidence type="ECO:0000256" key="8">
    <source>
        <dbReference type="ARBA" id="ARBA00038159"/>
    </source>
</evidence>
<evidence type="ECO:0000256" key="2">
    <source>
        <dbReference type="ARBA" id="ARBA00022692"/>
    </source>
</evidence>
<evidence type="ECO:0000256" key="4">
    <source>
        <dbReference type="ARBA" id="ARBA00022989"/>
    </source>
</evidence>
<dbReference type="InterPro" id="IPR051008">
    <property type="entry name" value="Telomere_Capping_Maintenance"/>
</dbReference>
<feature type="domain" description="MTC6 partial TIM-barrel" evidence="12">
    <location>
        <begin position="39"/>
        <end position="385"/>
    </location>
</feature>
<dbReference type="STRING" id="857566.A0A1E3PMV7"/>
<dbReference type="EMBL" id="KV454408">
    <property type="protein sequence ID" value="ODQ66630.1"/>
    <property type="molecule type" value="Genomic_DNA"/>
</dbReference>
<evidence type="ECO:0000256" key="9">
    <source>
        <dbReference type="ARBA" id="ARBA00039865"/>
    </source>
</evidence>